<comment type="caution">
    <text evidence="9">The sequence shown here is derived from an EMBL/GenBank/DDBJ whole genome shotgun (WGS) entry which is preliminary data.</text>
</comment>
<keyword evidence="6 7" id="KW-0472">Membrane</keyword>
<dbReference type="Proteomes" id="UP000245391">
    <property type="component" value="Unassembled WGS sequence"/>
</dbReference>
<proteinExistence type="inferred from homology"/>
<feature type="transmembrane region" description="Helical" evidence="7">
    <location>
        <begin position="70"/>
        <end position="90"/>
    </location>
</feature>
<organism evidence="9 10">
    <name type="scientific">Pedobacter paludis</name>
    <dbReference type="NCBI Taxonomy" id="2203212"/>
    <lineage>
        <taxon>Bacteria</taxon>
        <taxon>Pseudomonadati</taxon>
        <taxon>Bacteroidota</taxon>
        <taxon>Sphingobacteriia</taxon>
        <taxon>Sphingobacteriales</taxon>
        <taxon>Sphingobacteriaceae</taxon>
        <taxon>Pedobacter</taxon>
    </lineage>
</organism>
<dbReference type="InterPro" id="IPR007353">
    <property type="entry name" value="DUF421"/>
</dbReference>
<accession>A0A317F1N6</accession>
<name>A0A317F1N6_9SPHI</name>
<evidence type="ECO:0000259" key="8">
    <source>
        <dbReference type="Pfam" id="PF04239"/>
    </source>
</evidence>
<protein>
    <recommendedName>
        <fullName evidence="8">YetF C-terminal domain-containing protein</fullName>
    </recommendedName>
</protein>
<dbReference type="GO" id="GO:0005886">
    <property type="term" value="C:plasma membrane"/>
    <property type="evidence" value="ECO:0007669"/>
    <property type="project" value="UniProtKB-SubCell"/>
</dbReference>
<evidence type="ECO:0000256" key="3">
    <source>
        <dbReference type="ARBA" id="ARBA00022475"/>
    </source>
</evidence>
<evidence type="ECO:0000313" key="9">
    <source>
        <dbReference type="EMBL" id="PWS32685.1"/>
    </source>
</evidence>
<evidence type="ECO:0000256" key="1">
    <source>
        <dbReference type="ARBA" id="ARBA00004651"/>
    </source>
</evidence>
<dbReference type="PANTHER" id="PTHR34582:SF6">
    <property type="entry name" value="UPF0702 TRANSMEMBRANE PROTEIN YCAP"/>
    <property type="match status" value="1"/>
</dbReference>
<dbReference type="Pfam" id="PF04239">
    <property type="entry name" value="DUF421"/>
    <property type="match status" value="1"/>
</dbReference>
<evidence type="ECO:0000256" key="2">
    <source>
        <dbReference type="ARBA" id="ARBA00006448"/>
    </source>
</evidence>
<comment type="similarity">
    <text evidence="2">Belongs to the UPF0702 family.</text>
</comment>
<dbReference type="AlphaFoldDB" id="A0A317F1N6"/>
<keyword evidence="4 7" id="KW-0812">Transmembrane</keyword>
<feature type="domain" description="YetF C-terminal" evidence="8">
    <location>
        <begin position="95"/>
        <end position="163"/>
    </location>
</feature>
<sequence>MKNIVELFGKGSDLSVLQMSIRAVVVFLAAYIFIRLSGRRSFALRSPLDNIIVILLGAILSRAVVGASPFLPVMAASLAIVILHRLLAWITSTKSQLARIITARRILLYDHGRFIDTALKKALISQEDIREKIRQSLHSDSLEQVDQVYMERDGQISIITNANGHFIQD</sequence>
<comment type="subcellular location">
    <subcellularLocation>
        <location evidence="1">Cell membrane</location>
        <topology evidence="1">Multi-pass membrane protein</topology>
    </subcellularLocation>
</comment>
<keyword evidence="5 7" id="KW-1133">Transmembrane helix</keyword>
<dbReference type="InterPro" id="IPR023090">
    <property type="entry name" value="UPF0702_alpha/beta_dom_sf"/>
</dbReference>
<keyword evidence="3" id="KW-1003">Cell membrane</keyword>
<dbReference type="EMBL" id="QGNY01000002">
    <property type="protein sequence ID" value="PWS32685.1"/>
    <property type="molecule type" value="Genomic_DNA"/>
</dbReference>
<keyword evidence="10" id="KW-1185">Reference proteome</keyword>
<reference evidence="10" key="1">
    <citation type="submission" date="2018-05" db="EMBL/GenBank/DDBJ databases">
        <title>Pedobacter paludis sp. nov., isolated from wetland soil.</title>
        <authorList>
            <person name="Zhang Y."/>
        </authorList>
    </citation>
    <scope>NUCLEOTIDE SEQUENCE [LARGE SCALE GENOMIC DNA]</scope>
    <source>
        <strain evidence="10">R-8</strain>
    </source>
</reference>
<dbReference type="OrthoDB" id="9793799at2"/>
<dbReference type="PANTHER" id="PTHR34582">
    <property type="entry name" value="UPF0702 TRANSMEMBRANE PROTEIN YCAP"/>
    <property type="match status" value="1"/>
</dbReference>
<evidence type="ECO:0000313" key="10">
    <source>
        <dbReference type="Proteomes" id="UP000245391"/>
    </source>
</evidence>
<dbReference type="RefSeq" id="WP_109928857.1">
    <property type="nucleotide sequence ID" value="NZ_QGNY01000002.1"/>
</dbReference>
<feature type="transmembrane region" description="Helical" evidence="7">
    <location>
        <begin position="46"/>
        <end position="64"/>
    </location>
</feature>
<gene>
    <name evidence="9" type="ORF">DF947_06330</name>
</gene>
<feature type="transmembrane region" description="Helical" evidence="7">
    <location>
        <begin position="16"/>
        <end position="34"/>
    </location>
</feature>
<evidence type="ECO:0000256" key="7">
    <source>
        <dbReference type="SAM" id="Phobius"/>
    </source>
</evidence>
<dbReference type="Gene3D" id="3.30.240.20">
    <property type="entry name" value="bsu07140 like domains"/>
    <property type="match status" value="1"/>
</dbReference>
<evidence type="ECO:0000256" key="5">
    <source>
        <dbReference type="ARBA" id="ARBA00022989"/>
    </source>
</evidence>
<evidence type="ECO:0000256" key="6">
    <source>
        <dbReference type="ARBA" id="ARBA00023136"/>
    </source>
</evidence>
<evidence type="ECO:0000256" key="4">
    <source>
        <dbReference type="ARBA" id="ARBA00022692"/>
    </source>
</evidence>